<feature type="non-terminal residue" evidence="2">
    <location>
        <position position="1"/>
    </location>
</feature>
<accession>A0A146K370</accession>
<proteinExistence type="predicted"/>
<reference evidence="2" key="1">
    <citation type="submission" date="2015-07" db="EMBL/GenBank/DDBJ databases">
        <title>Adaptation to a free-living lifestyle via gene acquisitions in the diplomonad Trepomonas sp. PC1.</title>
        <authorList>
            <person name="Xu F."/>
            <person name="Jerlstrom-Hultqvist J."/>
            <person name="Kolisko M."/>
            <person name="Simpson A.G.B."/>
            <person name="Roger A.J."/>
            <person name="Svard S.G."/>
            <person name="Andersson J.O."/>
        </authorList>
    </citation>
    <scope>NUCLEOTIDE SEQUENCE</scope>
    <source>
        <strain evidence="2">PC1</strain>
    </source>
</reference>
<organism evidence="2">
    <name type="scientific">Trepomonas sp. PC1</name>
    <dbReference type="NCBI Taxonomy" id="1076344"/>
    <lineage>
        <taxon>Eukaryota</taxon>
        <taxon>Metamonada</taxon>
        <taxon>Diplomonadida</taxon>
        <taxon>Hexamitidae</taxon>
        <taxon>Hexamitinae</taxon>
        <taxon>Trepomonas</taxon>
    </lineage>
</organism>
<evidence type="ECO:0000313" key="2">
    <source>
        <dbReference type="EMBL" id="JAP90061.1"/>
    </source>
</evidence>
<feature type="coiled-coil region" evidence="1">
    <location>
        <begin position="65"/>
        <end position="92"/>
    </location>
</feature>
<keyword evidence="1" id="KW-0175">Coiled coil</keyword>
<dbReference type="AlphaFoldDB" id="A0A146K370"/>
<gene>
    <name evidence="2" type="ORF">TPC1_30444</name>
</gene>
<evidence type="ECO:0000256" key="1">
    <source>
        <dbReference type="SAM" id="Coils"/>
    </source>
</evidence>
<dbReference type="EMBL" id="GDID01006545">
    <property type="protein sequence ID" value="JAP90061.1"/>
    <property type="molecule type" value="Transcribed_RNA"/>
</dbReference>
<sequence length="606" mass="71285">KKQLPNYIQLLDSVKDQENERSVYLETARKVVDEIKDTLIRATVLKIIFYFCSHFDDFESFVKVNEKQKEQIEILESTIKEQHQQLTILKNDLLYTDHQVQNSKTIISQHEHDSIALKQKYDKLISECQSLYERNAKLQQQSSVQSQENNQFQKQIGKMAEHASEMEATIKQQTAQIRHQANVNGELQQRINRFDDEIQQVKIQCQKEIQEKSAHLSEIQQKLDKSEELLENNSKLFEISNQSAELQIVPLQANRSLLKNETPPTPKSIGSLSRLFQNHNQQESIPQQLSKLSQFSLSNVTLNQHDEIQQLQQNVSDISNADIPQLQTININEFAKQNFDWIHLSLQCSVEQKTIVSLFTTQYEVQLESPSKLIKYDTLKQKISHYIDNLNQSLLKNFEFIQKFDQNLFVNCAYHQKLITKICLYLQSGNEPVLKWSLLFFFSHNQEDLQILEQLEIVAKSKVKEQQCIDMFEIFLLQREIYIQCVIKIFKKYQKNSLVSREDIQSKLEPLMTVLDLKQEQYSFKSLTQLIIDEGDFTKLQDKQQIISKSSKNYQKVRAIKNESVIQKYEPLLQCWENLIENKQQYQLCYLVELSVQYKIIAEVFQ</sequence>
<feature type="coiled-coil region" evidence="1">
    <location>
        <begin position="184"/>
        <end position="236"/>
    </location>
</feature>
<protein>
    <submittedName>
        <fullName evidence="2">Uncharacterized protein</fullName>
    </submittedName>
</protein>
<name>A0A146K370_9EUKA</name>